<keyword evidence="2" id="KW-1185">Reference proteome</keyword>
<proteinExistence type="predicted"/>
<dbReference type="AlphaFoldDB" id="A0A4Q5IW26"/>
<sequence length="132" mass="14295">MITLELATRLRDAGLTWTPASGDRFAIPDRDLDGQVFVVSEMTIDTQELPTGAVMKFNGTTEWALDSIAQEEVVWLPHEAQLRGLIGPAFRKLEPAGSGYAVEAVAGDGSPIRELDVDAERAYARVLLALLA</sequence>
<comment type="caution">
    <text evidence="1">The sequence shown here is derived from an EMBL/GenBank/DDBJ whole genome shotgun (WGS) entry which is preliminary data.</text>
</comment>
<dbReference type="Proteomes" id="UP000291189">
    <property type="component" value="Unassembled WGS sequence"/>
</dbReference>
<reference evidence="1 2" key="1">
    <citation type="submission" date="2019-01" db="EMBL/GenBank/DDBJ databases">
        <title>Nocardioides guangzhouensis sp. nov., an actinobacterium isolated from soil.</title>
        <authorList>
            <person name="Fu Y."/>
            <person name="Cai Y."/>
            <person name="Lin Z."/>
            <person name="Chen P."/>
        </authorList>
    </citation>
    <scope>NUCLEOTIDE SEQUENCE [LARGE SCALE GENOMIC DNA]</scope>
    <source>
        <strain evidence="1 2">NBRC 105384</strain>
    </source>
</reference>
<dbReference type="RefSeq" id="WP_129988736.1">
    <property type="nucleotide sequence ID" value="NZ_SDPU01000032.1"/>
</dbReference>
<organism evidence="1 2">
    <name type="scientific">Nocardioides iriomotensis</name>
    <dbReference type="NCBI Taxonomy" id="715784"/>
    <lineage>
        <taxon>Bacteria</taxon>
        <taxon>Bacillati</taxon>
        <taxon>Actinomycetota</taxon>
        <taxon>Actinomycetes</taxon>
        <taxon>Propionibacteriales</taxon>
        <taxon>Nocardioidaceae</taxon>
        <taxon>Nocardioides</taxon>
    </lineage>
</organism>
<name>A0A4Q5IW26_9ACTN</name>
<accession>A0A4Q5IW26</accession>
<protein>
    <submittedName>
        <fullName evidence="1">Pilus assembly protein CpaE</fullName>
    </submittedName>
</protein>
<evidence type="ECO:0000313" key="2">
    <source>
        <dbReference type="Proteomes" id="UP000291189"/>
    </source>
</evidence>
<gene>
    <name evidence="1" type="ORF">ETU37_18140</name>
</gene>
<evidence type="ECO:0000313" key="1">
    <source>
        <dbReference type="EMBL" id="RYU10300.1"/>
    </source>
</evidence>
<dbReference type="OrthoDB" id="3295834at2"/>
<dbReference type="EMBL" id="SDPU01000032">
    <property type="protein sequence ID" value="RYU10300.1"/>
    <property type="molecule type" value="Genomic_DNA"/>
</dbReference>